<gene>
    <name evidence="3" type="ORF">E6C55_11400</name>
</gene>
<feature type="chain" id="PRO_5020280532" evidence="1">
    <location>
        <begin position="24"/>
        <end position="398"/>
    </location>
</feature>
<evidence type="ECO:0000256" key="1">
    <source>
        <dbReference type="SAM" id="SignalP"/>
    </source>
</evidence>
<keyword evidence="4" id="KW-1185">Reference proteome</keyword>
<dbReference type="Proteomes" id="UP000310636">
    <property type="component" value="Unassembled WGS sequence"/>
</dbReference>
<dbReference type="Gene3D" id="3.30.457.10">
    <property type="entry name" value="Copper amine oxidase-like, N-terminal domain"/>
    <property type="match status" value="1"/>
</dbReference>
<comment type="caution">
    <text evidence="3">The sequence shown here is derived from an EMBL/GenBank/DDBJ whole genome shotgun (WGS) entry which is preliminary data.</text>
</comment>
<dbReference type="OrthoDB" id="1954422at2"/>
<proteinExistence type="predicted"/>
<protein>
    <submittedName>
        <fullName evidence="3">Copper amine oxidase N-terminal domain-containing protein</fullName>
    </submittedName>
</protein>
<evidence type="ECO:0000313" key="4">
    <source>
        <dbReference type="Proteomes" id="UP000310636"/>
    </source>
</evidence>
<dbReference type="Pfam" id="PF07833">
    <property type="entry name" value="Cu_amine_oxidN1"/>
    <property type="match status" value="1"/>
</dbReference>
<evidence type="ECO:0000259" key="2">
    <source>
        <dbReference type="Pfam" id="PF07833"/>
    </source>
</evidence>
<dbReference type="SUPFAM" id="SSF54427">
    <property type="entry name" value="NTF2-like"/>
    <property type="match status" value="2"/>
</dbReference>
<reference evidence="3 4" key="1">
    <citation type="submission" date="2019-04" db="EMBL/GenBank/DDBJ databases">
        <title>Cohnella sp. nov. isolated from preserved vegetables.</title>
        <authorList>
            <person name="Lin S.-Y."/>
            <person name="Hung M.-H."/>
            <person name="Young C.-C."/>
        </authorList>
    </citation>
    <scope>NUCLEOTIDE SEQUENCE [LARGE SCALE GENOMIC DNA]</scope>
    <source>
        <strain evidence="3 4">CC-MHH1044</strain>
    </source>
</reference>
<evidence type="ECO:0000313" key="3">
    <source>
        <dbReference type="EMBL" id="THF79930.1"/>
    </source>
</evidence>
<sequence length="398" mass="44096">MRKFWLLLVTASLFFAYSGMAGAASPQKPIQVFVNGSPVTFAVDPVAIDSRTFVEFRSLFSALGYEVDYVSATKTIVAESADRVIKMTVGSKLAYVNDEQVQVDDQLKIVDSRTLVGVRFIATLSGKDVTWVPETRTVEIVDQGPTPEQEAAVFAVLNKLQLTEAAHDYLGHIALFTDDSPFLASLGDDYKDQWERVKTRTTILEKTIVSYSADTAVLQTEEKNEKIGGEGFSPDYEGTFYYTLKLDGAGEWKINNVEMIAFEVTNAEELLDQAVTLPDADAAALRSVLEAQFKATADEDIDGYMATMFFDDESTKQYVRDTIKQVFEQTDSVITIDKFTVVDYYGTDKATIVAEMTTEVQVSGQTIKIHSIVSNDAEKRDGKWLLDPAAAQLKSEQL</sequence>
<name>A0A4S4BXJ6_9BACL</name>
<dbReference type="InterPro" id="IPR036582">
    <property type="entry name" value="Mao_N_sf"/>
</dbReference>
<dbReference type="InterPro" id="IPR012854">
    <property type="entry name" value="Cu_amine_oxidase-like_N"/>
</dbReference>
<dbReference type="SUPFAM" id="SSF55383">
    <property type="entry name" value="Copper amine oxidase, domain N"/>
    <property type="match status" value="1"/>
</dbReference>
<dbReference type="EMBL" id="SSOB01000012">
    <property type="protein sequence ID" value="THF79930.1"/>
    <property type="molecule type" value="Genomic_DNA"/>
</dbReference>
<dbReference type="AlphaFoldDB" id="A0A4S4BXJ6"/>
<dbReference type="RefSeq" id="WP_136369919.1">
    <property type="nucleotide sequence ID" value="NZ_SSOB01000012.1"/>
</dbReference>
<organism evidence="3 4">
    <name type="scientific">Cohnella fermenti</name>
    <dbReference type="NCBI Taxonomy" id="2565925"/>
    <lineage>
        <taxon>Bacteria</taxon>
        <taxon>Bacillati</taxon>
        <taxon>Bacillota</taxon>
        <taxon>Bacilli</taxon>
        <taxon>Bacillales</taxon>
        <taxon>Paenibacillaceae</taxon>
        <taxon>Cohnella</taxon>
    </lineage>
</organism>
<feature type="signal peptide" evidence="1">
    <location>
        <begin position="1"/>
        <end position="23"/>
    </location>
</feature>
<feature type="domain" description="Copper amine oxidase-like N-terminal" evidence="2">
    <location>
        <begin position="33"/>
        <end position="140"/>
    </location>
</feature>
<dbReference type="Gene3D" id="3.10.450.50">
    <property type="match status" value="1"/>
</dbReference>
<dbReference type="InterPro" id="IPR032710">
    <property type="entry name" value="NTF2-like_dom_sf"/>
</dbReference>
<accession>A0A4S4BXJ6</accession>
<keyword evidence="1" id="KW-0732">Signal</keyword>